<organism evidence="2">
    <name type="scientific">mine drainage metagenome</name>
    <dbReference type="NCBI Taxonomy" id="410659"/>
    <lineage>
        <taxon>unclassified sequences</taxon>
        <taxon>metagenomes</taxon>
        <taxon>ecological metagenomes</taxon>
    </lineage>
</organism>
<name>E6QIK2_9ZZZZ</name>
<dbReference type="SUPFAM" id="SSF75304">
    <property type="entry name" value="Amidase signature (AS) enzymes"/>
    <property type="match status" value="1"/>
</dbReference>
<accession>E6QIK2</accession>
<dbReference type="Gene3D" id="3.90.1300.10">
    <property type="entry name" value="Amidase signature (AS) domain"/>
    <property type="match status" value="1"/>
</dbReference>
<dbReference type="EMBL" id="CABQ01000058">
    <property type="protein sequence ID" value="CBI07068.1"/>
    <property type="molecule type" value="Genomic_DNA"/>
</dbReference>
<gene>
    <name evidence="2" type="ORF">CARN6_0377</name>
</gene>
<dbReference type="GO" id="GO:0012505">
    <property type="term" value="C:endomembrane system"/>
    <property type="evidence" value="ECO:0007669"/>
    <property type="project" value="TreeGrafter"/>
</dbReference>
<dbReference type="PANTHER" id="PTHR43372">
    <property type="entry name" value="FATTY-ACID AMIDE HYDROLASE"/>
    <property type="match status" value="1"/>
</dbReference>
<comment type="caution">
    <text evidence="2">The sequence shown here is derived from an EMBL/GenBank/DDBJ whole genome shotgun (WGS) entry which is preliminary data.</text>
</comment>
<dbReference type="InterPro" id="IPR020556">
    <property type="entry name" value="Amidase_CS"/>
</dbReference>
<dbReference type="InterPro" id="IPR036928">
    <property type="entry name" value="AS_sf"/>
</dbReference>
<dbReference type="AlphaFoldDB" id="E6QIK2"/>
<dbReference type="PROSITE" id="PS00571">
    <property type="entry name" value="AMIDASES"/>
    <property type="match status" value="1"/>
</dbReference>
<evidence type="ECO:0000259" key="1">
    <source>
        <dbReference type="Pfam" id="PF01425"/>
    </source>
</evidence>
<proteinExistence type="predicted"/>
<dbReference type="InterPro" id="IPR052739">
    <property type="entry name" value="FAAH2"/>
</dbReference>
<dbReference type="InterPro" id="IPR023631">
    <property type="entry name" value="Amidase_dom"/>
</dbReference>
<sequence length="472" mass="51231">MSSIVLSSASQQLKMLRSGATSIVELAEAHIQQIARLDGRIGAFVDFDESRIRAQAIALQQKTSSRTTSIGPLHGLPVSIKSSIATAGYRCEIGSTLLRGQTPDTDAEAVARLRDAGALILGTTNCPEFLMAYETENILHGRTRNPWDLERTAGGSSGGESAAIAAGMSAAGLGSDSGGSVRLPAHFTGICSLKPTPGRIPGRGHLPPCNGPFGVLGAIGPLARTIEDVKLMFETLFGQDAIDPVSYPSVIRNPTGDELRSRTIGYFEEDGLVPVTEETRIAVQDAVYVLKQAGFHLEPFRPQALESLRKLWWKCFVQCGAMLYQPMIRGRNAELSPIFQEFLEIARLSGELDTEDILHLWTDMDVERGRMLGEMQHYPVLLCPVASIPAFRHGERSWDIGGRQVAYLDAVRHTQWWNVLGAPAAVIPIRRSTEGLPIGVQVVARPHEDEVVLGIASVLDREFGFQPPPIAL</sequence>
<dbReference type="Pfam" id="PF01425">
    <property type="entry name" value="Amidase"/>
    <property type="match status" value="1"/>
</dbReference>
<protein>
    <submittedName>
        <fullName evidence="2">Amidase</fullName>
    </submittedName>
</protein>
<dbReference type="PANTHER" id="PTHR43372:SF4">
    <property type="entry name" value="FATTY-ACID AMIDE HYDROLASE 2"/>
    <property type="match status" value="1"/>
</dbReference>
<evidence type="ECO:0000313" key="2">
    <source>
        <dbReference type="EMBL" id="CBI07068.1"/>
    </source>
</evidence>
<feature type="domain" description="Amidase" evidence="1">
    <location>
        <begin position="25"/>
        <end position="453"/>
    </location>
</feature>
<reference evidence="2" key="1">
    <citation type="submission" date="2009-10" db="EMBL/GenBank/DDBJ databases">
        <title>Diversity of trophic interactions inside an arsenic-rich microbial ecosystem.</title>
        <authorList>
            <person name="Bertin P.N."/>
            <person name="Heinrich-Salmeron A."/>
            <person name="Pelletier E."/>
            <person name="Goulhen-Chollet F."/>
            <person name="Arsene-Ploetze F."/>
            <person name="Gallien S."/>
            <person name="Calteau A."/>
            <person name="Vallenet D."/>
            <person name="Casiot C."/>
            <person name="Chane-Woon-Ming B."/>
            <person name="Giloteaux L."/>
            <person name="Barakat M."/>
            <person name="Bonnefoy V."/>
            <person name="Bruneel O."/>
            <person name="Chandler M."/>
            <person name="Cleiss J."/>
            <person name="Duran R."/>
            <person name="Elbaz-Poulichet F."/>
            <person name="Fonknechten N."/>
            <person name="Lauga B."/>
            <person name="Mornico D."/>
            <person name="Ortet P."/>
            <person name="Schaeffer C."/>
            <person name="Siguier P."/>
            <person name="Alexander Thil Smith A."/>
            <person name="Van Dorsselaer A."/>
            <person name="Weissenbach J."/>
            <person name="Medigue C."/>
            <person name="Le Paslier D."/>
        </authorList>
    </citation>
    <scope>NUCLEOTIDE SEQUENCE</scope>
</reference>